<dbReference type="EMBL" id="CP003345">
    <property type="protein sequence ID" value="AFM04038.1"/>
    <property type="molecule type" value="Genomic_DNA"/>
</dbReference>
<feature type="domain" description="HRDC" evidence="1">
    <location>
        <begin position="272"/>
        <end position="351"/>
    </location>
</feature>
<dbReference type="InterPro" id="IPR002562">
    <property type="entry name" value="3'-5'_exonuclease_dom"/>
</dbReference>
<dbReference type="GO" id="GO:0003676">
    <property type="term" value="F:nucleic acid binding"/>
    <property type="evidence" value="ECO:0007669"/>
    <property type="project" value="InterPro"/>
</dbReference>
<dbReference type="GO" id="GO:0000166">
    <property type="term" value="F:nucleotide binding"/>
    <property type="evidence" value="ECO:0007669"/>
    <property type="project" value="InterPro"/>
</dbReference>
<keyword evidence="3" id="KW-1185">Reference proteome</keyword>
<dbReference type="InterPro" id="IPR051086">
    <property type="entry name" value="RNase_D-like"/>
</dbReference>
<dbReference type="AlphaFoldDB" id="I4AJA3"/>
<dbReference type="eggNOG" id="COG0349">
    <property type="taxonomic scope" value="Bacteria"/>
</dbReference>
<dbReference type="GO" id="GO:0008408">
    <property type="term" value="F:3'-5' exonuclease activity"/>
    <property type="evidence" value="ECO:0007669"/>
    <property type="project" value="InterPro"/>
</dbReference>
<evidence type="ECO:0000259" key="1">
    <source>
        <dbReference type="PROSITE" id="PS50967"/>
    </source>
</evidence>
<name>I4AJA3_BERLS</name>
<dbReference type="STRING" id="880071.Fleli_1623"/>
<dbReference type="SUPFAM" id="SSF47819">
    <property type="entry name" value="HRDC-like"/>
    <property type="match status" value="1"/>
</dbReference>
<dbReference type="Gene3D" id="1.10.150.80">
    <property type="entry name" value="HRDC domain"/>
    <property type="match status" value="1"/>
</dbReference>
<dbReference type="SMART" id="SM00474">
    <property type="entry name" value="35EXOc"/>
    <property type="match status" value="1"/>
</dbReference>
<evidence type="ECO:0000313" key="3">
    <source>
        <dbReference type="Proteomes" id="UP000006054"/>
    </source>
</evidence>
<dbReference type="PANTHER" id="PTHR47649">
    <property type="entry name" value="RIBONUCLEASE D"/>
    <property type="match status" value="1"/>
</dbReference>
<dbReference type="InterPro" id="IPR012337">
    <property type="entry name" value="RNaseH-like_sf"/>
</dbReference>
<dbReference type="InterPro" id="IPR002121">
    <property type="entry name" value="HRDC_dom"/>
</dbReference>
<dbReference type="GO" id="GO:0006139">
    <property type="term" value="P:nucleobase-containing compound metabolic process"/>
    <property type="evidence" value="ECO:0007669"/>
    <property type="project" value="InterPro"/>
</dbReference>
<dbReference type="InterPro" id="IPR010997">
    <property type="entry name" value="HRDC-like_sf"/>
</dbReference>
<accession>I4AJA3</accession>
<dbReference type="PROSITE" id="PS50967">
    <property type="entry name" value="HRDC"/>
    <property type="match status" value="1"/>
</dbReference>
<dbReference type="Proteomes" id="UP000006054">
    <property type="component" value="Chromosome"/>
</dbReference>
<gene>
    <name evidence="2" type="ordered locus">Fleli_1623</name>
</gene>
<dbReference type="HOGENOM" id="CLU_042387_0_0_10"/>
<dbReference type="Gene3D" id="3.30.420.10">
    <property type="entry name" value="Ribonuclease H-like superfamily/Ribonuclease H"/>
    <property type="match status" value="1"/>
</dbReference>
<dbReference type="SUPFAM" id="SSF53098">
    <property type="entry name" value="Ribonuclease H-like"/>
    <property type="match status" value="1"/>
</dbReference>
<dbReference type="InterPro" id="IPR036397">
    <property type="entry name" value="RNaseH_sf"/>
</dbReference>
<sequence>MKIKKYRCSCPHERPFLYKMSKNSNSTNSLGDLLSDLQRNQLGAKKASPKIPNPIYIKTFEELEKAALKWNKCNQIAIDTEFDDNNNYYGRHLCLVQIYDKDKIYLIDTVKLEGNINPLLAVLENPNVEKIFHSCSSDLIVVGDVCNCAIKNIQDTALMYRFLLKSHNDIGLQSLVEEKLNIELEKQEQVSDWAKRPLSKSQLIYAATDVIYLFELFEILKKELQELERWNWYKEEREKLEEIGEESTNNKSDSENKKVIAALKTAIKYKLPEEQNVRFALYWNLRDEVAKRVNRPHYRVISNNLLADLVQRPPKKLEEWQNLRGSSHHFKKRADEFFTLSKVDLSQRKNIFFQELDRRAEEKEEYFHEKRQHQRTLHQREIIFTNLREALTDYNGLNMQSLILSNKNKNDVLWNGIESVTNSWKMEVLENIAKQNEWNIDVLKGQLKN</sequence>
<proteinExistence type="predicted"/>
<dbReference type="Pfam" id="PF01612">
    <property type="entry name" value="DNA_pol_A_exo1"/>
    <property type="match status" value="1"/>
</dbReference>
<organism evidence="2 3">
    <name type="scientific">Bernardetia litoralis (strain ATCC 23117 / DSM 6794 / NBRC 15988 / NCIMB 1366 / Fx l1 / Sio-4)</name>
    <name type="common">Flexibacter litoralis</name>
    <dbReference type="NCBI Taxonomy" id="880071"/>
    <lineage>
        <taxon>Bacteria</taxon>
        <taxon>Pseudomonadati</taxon>
        <taxon>Bacteroidota</taxon>
        <taxon>Cytophagia</taxon>
        <taxon>Cytophagales</taxon>
        <taxon>Bernardetiaceae</taxon>
        <taxon>Bernardetia</taxon>
    </lineage>
</organism>
<dbReference type="Pfam" id="PF00570">
    <property type="entry name" value="HRDC"/>
    <property type="match status" value="1"/>
</dbReference>
<dbReference type="InterPro" id="IPR044876">
    <property type="entry name" value="HRDC_dom_sf"/>
</dbReference>
<reference evidence="3" key="1">
    <citation type="submission" date="2012-06" db="EMBL/GenBank/DDBJ databases">
        <title>The complete genome of Flexibacter litoralis DSM 6794.</title>
        <authorList>
            <person name="Lucas S."/>
            <person name="Copeland A."/>
            <person name="Lapidus A."/>
            <person name="Glavina del Rio T."/>
            <person name="Dalin E."/>
            <person name="Tice H."/>
            <person name="Bruce D."/>
            <person name="Goodwin L."/>
            <person name="Pitluck S."/>
            <person name="Peters L."/>
            <person name="Ovchinnikova G."/>
            <person name="Lu M."/>
            <person name="Kyrpides N."/>
            <person name="Mavromatis K."/>
            <person name="Ivanova N."/>
            <person name="Brettin T."/>
            <person name="Detter J.C."/>
            <person name="Han C."/>
            <person name="Larimer F."/>
            <person name="Land M."/>
            <person name="Hauser L."/>
            <person name="Markowitz V."/>
            <person name="Cheng J.-F."/>
            <person name="Hugenholtz P."/>
            <person name="Woyke T."/>
            <person name="Wu D."/>
            <person name="Spring S."/>
            <person name="Lang E."/>
            <person name="Kopitz M."/>
            <person name="Brambilla E."/>
            <person name="Klenk H.-P."/>
            <person name="Eisen J.A."/>
        </authorList>
    </citation>
    <scope>NUCLEOTIDE SEQUENCE [LARGE SCALE GENOMIC DNA]</scope>
    <source>
        <strain evidence="3">ATCC 23117 / DSM 6794 / NBRC 15988 / NCIMB 1366 / Sio-4</strain>
    </source>
</reference>
<dbReference type="PANTHER" id="PTHR47649:SF1">
    <property type="entry name" value="RIBONUCLEASE D"/>
    <property type="match status" value="1"/>
</dbReference>
<evidence type="ECO:0000313" key="2">
    <source>
        <dbReference type="EMBL" id="AFM04038.1"/>
    </source>
</evidence>
<protein>
    <submittedName>
        <fullName evidence="2">Ribonuclease D</fullName>
    </submittedName>
</protein>
<dbReference type="KEGG" id="fli:Fleli_1623"/>
<dbReference type="CDD" id="cd06142">
    <property type="entry name" value="RNaseD_exo"/>
    <property type="match status" value="1"/>
</dbReference>